<protein>
    <submittedName>
        <fullName evidence="1">Uncharacterized protein</fullName>
    </submittedName>
</protein>
<gene>
    <name evidence="1" type="ORF">CCAM_LOCUS6110</name>
</gene>
<accession>A0A484KK83</accession>
<reference evidence="1 2" key="1">
    <citation type="submission" date="2018-04" db="EMBL/GenBank/DDBJ databases">
        <authorList>
            <person name="Vogel A."/>
        </authorList>
    </citation>
    <scope>NUCLEOTIDE SEQUENCE [LARGE SCALE GENOMIC DNA]</scope>
</reference>
<dbReference type="Proteomes" id="UP000595140">
    <property type="component" value="Unassembled WGS sequence"/>
</dbReference>
<evidence type="ECO:0000313" key="2">
    <source>
        <dbReference type="Proteomes" id="UP000595140"/>
    </source>
</evidence>
<organism evidence="1 2">
    <name type="scientific">Cuscuta campestris</name>
    <dbReference type="NCBI Taxonomy" id="132261"/>
    <lineage>
        <taxon>Eukaryota</taxon>
        <taxon>Viridiplantae</taxon>
        <taxon>Streptophyta</taxon>
        <taxon>Embryophyta</taxon>
        <taxon>Tracheophyta</taxon>
        <taxon>Spermatophyta</taxon>
        <taxon>Magnoliopsida</taxon>
        <taxon>eudicotyledons</taxon>
        <taxon>Gunneridae</taxon>
        <taxon>Pentapetalae</taxon>
        <taxon>asterids</taxon>
        <taxon>lamiids</taxon>
        <taxon>Solanales</taxon>
        <taxon>Convolvulaceae</taxon>
        <taxon>Cuscuteae</taxon>
        <taxon>Cuscuta</taxon>
        <taxon>Cuscuta subgen. Grammica</taxon>
        <taxon>Cuscuta sect. Cleistogrammica</taxon>
    </lineage>
</organism>
<sequence length="132" mass="12912">MWCVAPVSKYHVGSRRVMVSNWCARAVGVGLGACGWGGGVCGVSSSSTSTAASTTTGITPLLSAAAAAAAVPAAKRSTATPEVAAAGATVWAAGSAGQEGRPGVVCDALSLPIQEQEGGSGLKKVGQRLLEL</sequence>
<name>A0A484KK83_9ASTE</name>
<dbReference type="AlphaFoldDB" id="A0A484KK83"/>
<proteinExistence type="predicted"/>
<dbReference type="EMBL" id="OOIL02000403">
    <property type="protein sequence ID" value="VFQ64334.1"/>
    <property type="molecule type" value="Genomic_DNA"/>
</dbReference>
<evidence type="ECO:0000313" key="1">
    <source>
        <dbReference type="EMBL" id="VFQ64334.1"/>
    </source>
</evidence>
<keyword evidence="2" id="KW-1185">Reference proteome</keyword>